<gene>
    <name evidence="2" type="ORF">B0I35DRAFT_7125</name>
</gene>
<dbReference type="InterPro" id="IPR025676">
    <property type="entry name" value="Clr5_dom"/>
</dbReference>
<reference evidence="2" key="1">
    <citation type="journal article" date="2021" name="Nat. Commun.">
        <title>Genetic determinants of endophytism in the Arabidopsis root mycobiome.</title>
        <authorList>
            <person name="Mesny F."/>
            <person name="Miyauchi S."/>
            <person name="Thiergart T."/>
            <person name="Pickel B."/>
            <person name="Atanasova L."/>
            <person name="Karlsson M."/>
            <person name="Huettel B."/>
            <person name="Barry K.W."/>
            <person name="Haridas S."/>
            <person name="Chen C."/>
            <person name="Bauer D."/>
            <person name="Andreopoulos W."/>
            <person name="Pangilinan J."/>
            <person name="LaButti K."/>
            <person name="Riley R."/>
            <person name="Lipzen A."/>
            <person name="Clum A."/>
            <person name="Drula E."/>
            <person name="Henrissat B."/>
            <person name="Kohler A."/>
            <person name="Grigoriev I.V."/>
            <person name="Martin F.M."/>
            <person name="Hacquard S."/>
        </authorList>
    </citation>
    <scope>NUCLEOTIDE SEQUENCE</scope>
    <source>
        <strain evidence="2">MPI-CAGE-CH-0235</strain>
    </source>
</reference>
<dbReference type="AlphaFoldDB" id="A0A8K0T297"/>
<accession>A0A8K0T297</accession>
<evidence type="ECO:0000259" key="1">
    <source>
        <dbReference type="Pfam" id="PF14420"/>
    </source>
</evidence>
<comment type="caution">
    <text evidence="2">The sequence shown here is derived from an EMBL/GenBank/DDBJ whole genome shotgun (WGS) entry which is preliminary data.</text>
</comment>
<feature type="domain" description="Clr5" evidence="1">
    <location>
        <begin position="17"/>
        <end position="68"/>
    </location>
</feature>
<organism evidence="2 3">
    <name type="scientific">Stachybotrys elegans</name>
    <dbReference type="NCBI Taxonomy" id="80388"/>
    <lineage>
        <taxon>Eukaryota</taxon>
        <taxon>Fungi</taxon>
        <taxon>Dikarya</taxon>
        <taxon>Ascomycota</taxon>
        <taxon>Pezizomycotina</taxon>
        <taxon>Sordariomycetes</taxon>
        <taxon>Hypocreomycetidae</taxon>
        <taxon>Hypocreales</taxon>
        <taxon>Stachybotryaceae</taxon>
        <taxon>Stachybotrys</taxon>
    </lineage>
</organism>
<name>A0A8K0T297_9HYPO</name>
<protein>
    <recommendedName>
        <fullName evidence="1">Clr5 domain-containing protein</fullName>
    </recommendedName>
</protein>
<dbReference type="Pfam" id="PF14420">
    <property type="entry name" value="Clr5"/>
    <property type="match status" value="1"/>
</dbReference>
<dbReference type="EMBL" id="JAGPNK010000001">
    <property type="protein sequence ID" value="KAH7328046.1"/>
    <property type="molecule type" value="Genomic_DNA"/>
</dbReference>
<sequence length="434" mass="48901">MSPDSPVIKRPRAAAVPDEDWQRVEPFIRANYNAMTVGSLLTKLQEDYGLSLTLRQLNYQLPKWGLRKYKVEKQDKLKPVQLSKSPAVDHHKPSLAISSAWLANQVTAQLSEEDQIKKLKADLLHALALDRYAFPIYNGICKTQQPTLSTMHVSWYRAAETPEQMDEIAERIGDLAKRAQPQELWLPSMLLARLQDRKAVLDEVASISSSAVDSNIQGVMNGLLASPDSLYSLPTPCEGFDIVAFNLISVALDRMKDGQPEDFVANYQFQFLLGHLPLSSESCVPRKCLLWMEQELRKLRFAAITNDFEIDLVLNLWRAAVTLPNKTQLGWLATTEPMLNIPWAELLFILCSMVCDEMGSSEQPVYAGGIARQAKSGVDALLKLATAELWARICDRFNHTNAYDPYDDEDQELLSQQVQQFASDTLRKQPPRLG</sequence>
<proteinExistence type="predicted"/>
<dbReference type="Proteomes" id="UP000813444">
    <property type="component" value="Unassembled WGS sequence"/>
</dbReference>
<keyword evidence="3" id="KW-1185">Reference proteome</keyword>
<evidence type="ECO:0000313" key="2">
    <source>
        <dbReference type="EMBL" id="KAH7328046.1"/>
    </source>
</evidence>
<evidence type="ECO:0000313" key="3">
    <source>
        <dbReference type="Proteomes" id="UP000813444"/>
    </source>
</evidence>